<sequence>KLTYLGRKDIMSADVLVPCLIPSHQYNTSEINHTDACHQCGPHGKEVDYAWPRQSMVAKQGYEAKMNSSDQSMQK</sequence>
<dbReference type="AlphaFoldDB" id="A0AAD7Z8Y3"/>
<protein>
    <submittedName>
        <fullName evidence="1">Uncharacterized protein</fullName>
    </submittedName>
</protein>
<proteinExistence type="predicted"/>
<keyword evidence="2" id="KW-1185">Reference proteome</keyword>
<dbReference type="EMBL" id="JASPKZ010009820">
    <property type="protein sequence ID" value="KAJ9575777.1"/>
    <property type="molecule type" value="Genomic_DNA"/>
</dbReference>
<organism evidence="1 2">
    <name type="scientific">Diploptera punctata</name>
    <name type="common">Pacific beetle cockroach</name>
    <dbReference type="NCBI Taxonomy" id="6984"/>
    <lineage>
        <taxon>Eukaryota</taxon>
        <taxon>Metazoa</taxon>
        <taxon>Ecdysozoa</taxon>
        <taxon>Arthropoda</taxon>
        <taxon>Hexapoda</taxon>
        <taxon>Insecta</taxon>
        <taxon>Pterygota</taxon>
        <taxon>Neoptera</taxon>
        <taxon>Polyneoptera</taxon>
        <taxon>Dictyoptera</taxon>
        <taxon>Blattodea</taxon>
        <taxon>Blaberoidea</taxon>
        <taxon>Blaberidae</taxon>
        <taxon>Diplopterinae</taxon>
        <taxon>Diploptera</taxon>
    </lineage>
</organism>
<comment type="caution">
    <text evidence="1">The sequence shown here is derived from an EMBL/GenBank/DDBJ whole genome shotgun (WGS) entry which is preliminary data.</text>
</comment>
<name>A0AAD7Z8Y3_DIPPU</name>
<reference evidence="1" key="2">
    <citation type="submission" date="2023-05" db="EMBL/GenBank/DDBJ databases">
        <authorList>
            <person name="Fouks B."/>
        </authorList>
    </citation>
    <scope>NUCLEOTIDE SEQUENCE</scope>
    <source>
        <strain evidence="1">Stay&amp;Tobe</strain>
        <tissue evidence="1">Testes</tissue>
    </source>
</reference>
<accession>A0AAD7Z8Y3</accession>
<feature type="non-terminal residue" evidence="1">
    <location>
        <position position="75"/>
    </location>
</feature>
<dbReference type="Proteomes" id="UP001233999">
    <property type="component" value="Unassembled WGS sequence"/>
</dbReference>
<reference evidence="1" key="1">
    <citation type="journal article" date="2023" name="IScience">
        <title>Live-bearing cockroach genome reveals convergent evolutionary mechanisms linked to viviparity in insects and beyond.</title>
        <authorList>
            <person name="Fouks B."/>
            <person name="Harrison M.C."/>
            <person name="Mikhailova A.A."/>
            <person name="Marchal E."/>
            <person name="English S."/>
            <person name="Carruthers M."/>
            <person name="Jennings E.C."/>
            <person name="Chiamaka E.L."/>
            <person name="Frigard R.A."/>
            <person name="Pippel M."/>
            <person name="Attardo G.M."/>
            <person name="Benoit J.B."/>
            <person name="Bornberg-Bauer E."/>
            <person name="Tobe S.S."/>
        </authorList>
    </citation>
    <scope>NUCLEOTIDE SEQUENCE</scope>
    <source>
        <strain evidence="1">Stay&amp;Tobe</strain>
    </source>
</reference>
<feature type="non-terminal residue" evidence="1">
    <location>
        <position position="1"/>
    </location>
</feature>
<gene>
    <name evidence="1" type="ORF">L9F63_007318</name>
</gene>
<evidence type="ECO:0000313" key="2">
    <source>
        <dbReference type="Proteomes" id="UP001233999"/>
    </source>
</evidence>
<evidence type="ECO:0000313" key="1">
    <source>
        <dbReference type="EMBL" id="KAJ9575777.1"/>
    </source>
</evidence>